<reference evidence="6" key="1">
    <citation type="submission" date="2018-05" db="EMBL/GenBank/DDBJ databases">
        <authorList>
            <person name="Li X."/>
        </authorList>
    </citation>
    <scope>NUCLEOTIDE SEQUENCE [LARGE SCALE GENOMIC DNA]</scope>
    <source>
        <strain evidence="6">YIM 73061</strain>
    </source>
</reference>
<name>A0A328ASR2_9CAUL</name>
<keyword evidence="1" id="KW-0805">Transcription regulation</keyword>
<protein>
    <submittedName>
        <fullName evidence="5">MarR family transcriptional regulator</fullName>
    </submittedName>
</protein>
<proteinExistence type="predicted"/>
<dbReference type="PRINTS" id="PR00598">
    <property type="entry name" value="HTHMARR"/>
</dbReference>
<dbReference type="GO" id="GO:0003677">
    <property type="term" value="F:DNA binding"/>
    <property type="evidence" value="ECO:0007669"/>
    <property type="project" value="UniProtKB-KW"/>
</dbReference>
<dbReference type="PROSITE" id="PS50995">
    <property type="entry name" value="HTH_MARR_2"/>
    <property type="match status" value="1"/>
</dbReference>
<dbReference type="InterPro" id="IPR000835">
    <property type="entry name" value="HTH_MarR-typ"/>
</dbReference>
<dbReference type="Gene3D" id="1.10.10.10">
    <property type="entry name" value="Winged helix-like DNA-binding domain superfamily/Winged helix DNA-binding domain"/>
    <property type="match status" value="1"/>
</dbReference>
<dbReference type="Proteomes" id="UP000249725">
    <property type="component" value="Unassembled WGS sequence"/>
</dbReference>
<dbReference type="InterPro" id="IPR039422">
    <property type="entry name" value="MarR/SlyA-like"/>
</dbReference>
<evidence type="ECO:0000256" key="2">
    <source>
        <dbReference type="ARBA" id="ARBA00023125"/>
    </source>
</evidence>
<evidence type="ECO:0000313" key="6">
    <source>
        <dbReference type="Proteomes" id="UP000249725"/>
    </source>
</evidence>
<dbReference type="SUPFAM" id="SSF46785">
    <property type="entry name" value="Winged helix' DNA-binding domain"/>
    <property type="match status" value="1"/>
</dbReference>
<gene>
    <name evidence="5" type="ORF">DJ018_06895</name>
</gene>
<dbReference type="SMART" id="SM00347">
    <property type="entry name" value="HTH_MARR"/>
    <property type="match status" value="1"/>
</dbReference>
<keyword evidence="6" id="KW-1185">Reference proteome</keyword>
<accession>A0A328ASR2</accession>
<dbReference type="GO" id="GO:0003700">
    <property type="term" value="F:DNA-binding transcription factor activity"/>
    <property type="evidence" value="ECO:0007669"/>
    <property type="project" value="InterPro"/>
</dbReference>
<dbReference type="AlphaFoldDB" id="A0A328ASR2"/>
<dbReference type="InterPro" id="IPR036390">
    <property type="entry name" value="WH_DNA-bd_sf"/>
</dbReference>
<dbReference type="Pfam" id="PF12802">
    <property type="entry name" value="MarR_2"/>
    <property type="match status" value="1"/>
</dbReference>
<organism evidence="5 6">
    <name type="scientific">Phenylobacterium deserti</name>
    <dbReference type="NCBI Taxonomy" id="1914756"/>
    <lineage>
        <taxon>Bacteria</taxon>
        <taxon>Pseudomonadati</taxon>
        <taxon>Pseudomonadota</taxon>
        <taxon>Alphaproteobacteria</taxon>
        <taxon>Caulobacterales</taxon>
        <taxon>Caulobacteraceae</taxon>
        <taxon>Phenylobacterium</taxon>
    </lineage>
</organism>
<dbReference type="PANTHER" id="PTHR33164">
    <property type="entry name" value="TRANSCRIPTIONAL REGULATOR, MARR FAMILY"/>
    <property type="match status" value="1"/>
</dbReference>
<comment type="caution">
    <text evidence="5">The sequence shown here is derived from an EMBL/GenBank/DDBJ whole genome shotgun (WGS) entry which is preliminary data.</text>
</comment>
<keyword evidence="3" id="KW-0804">Transcription</keyword>
<feature type="domain" description="HTH marR-type" evidence="4">
    <location>
        <begin position="40"/>
        <end position="173"/>
    </location>
</feature>
<dbReference type="InterPro" id="IPR036388">
    <property type="entry name" value="WH-like_DNA-bd_sf"/>
</dbReference>
<evidence type="ECO:0000256" key="3">
    <source>
        <dbReference type="ARBA" id="ARBA00023163"/>
    </source>
</evidence>
<evidence type="ECO:0000256" key="1">
    <source>
        <dbReference type="ARBA" id="ARBA00023015"/>
    </source>
</evidence>
<dbReference type="OrthoDB" id="7427954at2"/>
<sequence>MTAYLGRRKTRRRPAEPLEIAMAAALQLTVEQPARESETASALVSSLMLVGRRWRARLNLRLRGLGQTDARLAAMVSIAQAGDGLPQNRLAEELGVEAPTVVRLVDALETQGLVQRCAGVADRRQKLVRLNPEAETLLDQASAIERRLQQSLFDDIDPEDLAACRRVLDVLASRLAPH</sequence>
<dbReference type="GO" id="GO:0006950">
    <property type="term" value="P:response to stress"/>
    <property type="evidence" value="ECO:0007669"/>
    <property type="project" value="TreeGrafter"/>
</dbReference>
<keyword evidence="2" id="KW-0238">DNA-binding</keyword>
<evidence type="ECO:0000313" key="5">
    <source>
        <dbReference type="EMBL" id="RAK57647.1"/>
    </source>
</evidence>
<dbReference type="EMBL" id="QFYR01000001">
    <property type="protein sequence ID" value="RAK57647.1"/>
    <property type="molecule type" value="Genomic_DNA"/>
</dbReference>
<dbReference type="PANTHER" id="PTHR33164:SF64">
    <property type="entry name" value="TRANSCRIPTIONAL REGULATOR SLYA"/>
    <property type="match status" value="1"/>
</dbReference>
<evidence type="ECO:0000259" key="4">
    <source>
        <dbReference type="PROSITE" id="PS50995"/>
    </source>
</evidence>